<dbReference type="Proteomes" id="UP001367508">
    <property type="component" value="Unassembled WGS sequence"/>
</dbReference>
<accession>A0AAN9JWG3</accession>
<gene>
    <name evidence="1" type="ORF">VNO77_43558</name>
</gene>
<name>A0AAN9JWG3_CANGL</name>
<dbReference type="AlphaFoldDB" id="A0AAN9JWG3"/>
<keyword evidence="2" id="KW-1185">Reference proteome</keyword>
<sequence>MDLGSWCREMQNAGVECYMQSREAGLEVSRWGIVFALPSWNRYSTLFLRPHCLKFEKLWCFSDLKFIIFILGLDLVHTLEKALYRGLIGPIDQLDTLGGF</sequence>
<comment type="caution">
    <text evidence="1">The sequence shown here is derived from an EMBL/GenBank/DDBJ whole genome shotgun (WGS) entry which is preliminary data.</text>
</comment>
<protein>
    <submittedName>
        <fullName evidence="1">Uncharacterized protein</fullName>
    </submittedName>
</protein>
<evidence type="ECO:0000313" key="2">
    <source>
        <dbReference type="Proteomes" id="UP001367508"/>
    </source>
</evidence>
<evidence type="ECO:0000313" key="1">
    <source>
        <dbReference type="EMBL" id="KAK7305651.1"/>
    </source>
</evidence>
<organism evidence="1 2">
    <name type="scientific">Canavalia gladiata</name>
    <name type="common">Sword bean</name>
    <name type="synonym">Dolichos gladiatus</name>
    <dbReference type="NCBI Taxonomy" id="3824"/>
    <lineage>
        <taxon>Eukaryota</taxon>
        <taxon>Viridiplantae</taxon>
        <taxon>Streptophyta</taxon>
        <taxon>Embryophyta</taxon>
        <taxon>Tracheophyta</taxon>
        <taxon>Spermatophyta</taxon>
        <taxon>Magnoliopsida</taxon>
        <taxon>eudicotyledons</taxon>
        <taxon>Gunneridae</taxon>
        <taxon>Pentapetalae</taxon>
        <taxon>rosids</taxon>
        <taxon>fabids</taxon>
        <taxon>Fabales</taxon>
        <taxon>Fabaceae</taxon>
        <taxon>Papilionoideae</taxon>
        <taxon>50 kb inversion clade</taxon>
        <taxon>NPAAA clade</taxon>
        <taxon>indigoferoid/millettioid clade</taxon>
        <taxon>Phaseoleae</taxon>
        <taxon>Canavalia</taxon>
    </lineage>
</organism>
<proteinExistence type="predicted"/>
<reference evidence="1 2" key="1">
    <citation type="submission" date="2024-01" db="EMBL/GenBank/DDBJ databases">
        <title>The genomes of 5 underutilized Papilionoideae crops provide insights into root nodulation and disease resistanc.</title>
        <authorList>
            <person name="Jiang F."/>
        </authorList>
    </citation>
    <scope>NUCLEOTIDE SEQUENCE [LARGE SCALE GENOMIC DNA]</scope>
    <source>
        <strain evidence="1">LVBAO_FW01</strain>
        <tissue evidence="1">Leaves</tissue>
    </source>
</reference>
<dbReference type="EMBL" id="JAYMYQ010000011">
    <property type="protein sequence ID" value="KAK7305651.1"/>
    <property type="molecule type" value="Genomic_DNA"/>
</dbReference>